<protein>
    <recommendedName>
        <fullName evidence="3 4">Formyltetrahydrofolate deformylase</fullName>
        <ecNumber evidence="3 4">3.5.1.10</ecNumber>
    </recommendedName>
    <alternativeName>
        <fullName evidence="3">Formyl-FH(4) hydrolase</fullName>
    </alternativeName>
</protein>
<dbReference type="Gene3D" id="3.40.50.170">
    <property type="entry name" value="Formyl transferase, N-terminal domain"/>
    <property type="match status" value="1"/>
</dbReference>
<dbReference type="AlphaFoldDB" id="A0A7J5B9K7"/>
<dbReference type="Gene3D" id="3.30.70.260">
    <property type="match status" value="1"/>
</dbReference>
<dbReference type="GO" id="GO:0008864">
    <property type="term" value="F:formyltetrahydrofolate deformylase activity"/>
    <property type="evidence" value="ECO:0007669"/>
    <property type="project" value="UniProtKB-UniRule"/>
</dbReference>
<dbReference type="InterPro" id="IPR044074">
    <property type="entry name" value="PurU_ACT"/>
</dbReference>
<dbReference type="HAMAP" id="MF_01927">
    <property type="entry name" value="PurU"/>
    <property type="match status" value="1"/>
</dbReference>
<comment type="function">
    <text evidence="3">Catalyzes the hydrolysis of 10-formyltetrahydrofolate (formyl-FH4) to formate and tetrahydrofolate (FH4).</text>
</comment>
<dbReference type="PANTHER" id="PTHR42706">
    <property type="entry name" value="FORMYLTETRAHYDROFOLATE DEFORMYLASE"/>
    <property type="match status" value="1"/>
</dbReference>
<name>A0A7J5B9K7_9MICO</name>
<dbReference type="InterPro" id="IPR002912">
    <property type="entry name" value="ACT_dom"/>
</dbReference>
<evidence type="ECO:0000256" key="2">
    <source>
        <dbReference type="ARBA" id="ARBA00022801"/>
    </source>
</evidence>
<keyword evidence="1 3" id="KW-0554">One-carbon metabolism</keyword>
<dbReference type="InterPro" id="IPR002376">
    <property type="entry name" value="Formyl_transf_N"/>
</dbReference>
<dbReference type="SUPFAM" id="SSF55021">
    <property type="entry name" value="ACT-like"/>
    <property type="match status" value="1"/>
</dbReference>
<dbReference type="PANTHER" id="PTHR42706:SF1">
    <property type="entry name" value="FORMYLTETRAHYDROFOLATE DEFORMYLASE 2, MITOCHONDRIAL"/>
    <property type="match status" value="1"/>
</dbReference>
<comment type="pathway">
    <text evidence="3">Purine metabolism; IMP biosynthesis via de novo pathway; formate from 10-formyl-5,6,7,8-tetrahydrofolate: step 1/1.</text>
</comment>
<dbReference type="SUPFAM" id="SSF53328">
    <property type="entry name" value="Formyltransferase"/>
    <property type="match status" value="1"/>
</dbReference>
<organism evidence="6 7">
    <name type="scientific">Gulosibacter chungangensis</name>
    <dbReference type="NCBI Taxonomy" id="979746"/>
    <lineage>
        <taxon>Bacteria</taxon>
        <taxon>Bacillati</taxon>
        <taxon>Actinomycetota</taxon>
        <taxon>Actinomycetes</taxon>
        <taxon>Micrococcales</taxon>
        <taxon>Microbacteriaceae</taxon>
        <taxon>Gulosibacter</taxon>
    </lineage>
</organism>
<evidence type="ECO:0000313" key="6">
    <source>
        <dbReference type="EMBL" id="KAB1641715.1"/>
    </source>
</evidence>
<dbReference type="UniPathway" id="UPA00074">
    <property type="reaction ID" value="UER00170"/>
</dbReference>
<dbReference type="Pfam" id="PF00551">
    <property type="entry name" value="Formyl_trans_N"/>
    <property type="match status" value="1"/>
</dbReference>
<dbReference type="PROSITE" id="PS51671">
    <property type="entry name" value="ACT"/>
    <property type="match status" value="1"/>
</dbReference>
<reference evidence="6 7" key="1">
    <citation type="submission" date="2019-09" db="EMBL/GenBank/DDBJ databases">
        <title>Phylogeny of genus Pseudoclavibacter and closely related genus.</title>
        <authorList>
            <person name="Li Y."/>
        </authorList>
    </citation>
    <scope>NUCLEOTIDE SEQUENCE [LARGE SCALE GENOMIC DNA]</scope>
    <source>
        <strain evidence="6 7">KCTC 13959</strain>
    </source>
</reference>
<accession>A0A7J5B9K7</accession>
<dbReference type="Proteomes" id="UP000433493">
    <property type="component" value="Unassembled WGS sequence"/>
</dbReference>
<comment type="catalytic activity">
    <reaction evidence="3">
        <text>(6R)-10-formyltetrahydrofolate + H2O = (6S)-5,6,7,8-tetrahydrofolate + formate + H(+)</text>
        <dbReference type="Rhea" id="RHEA:19833"/>
        <dbReference type="ChEBI" id="CHEBI:15377"/>
        <dbReference type="ChEBI" id="CHEBI:15378"/>
        <dbReference type="ChEBI" id="CHEBI:15740"/>
        <dbReference type="ChEBI" id="CHEBI:57453"/>
        <dbReference type="ChEBI" id="CHEBI:195366"/>
        <dbReference type="EC" id="3.5.1.10"/>
    </reaction>
</comment>
<dbReference type="InterPro" id="IPR045865">
    <property type="entry name" value="ACT-like_dom_sf"/>
</dbReference>
<evidence type="ECO:0000256" key="1">
    <source>
        <dbReference type="ARBA" id="ARBA00022563"/>
    </source>
</evidence>
<dbReference type="OrthoDB" id="9806170at2"/>
<comment type="caution">
    <text evidence="6">The sequence shown here is derived from an EMBL/GenBank/DDBJ whole genome shotgun (WGS) entry which is preliminary data.</text>
</comment>
<dbReference type="NCBIfam" id="NF004684">
    <property type="entry name" value="PRK06027.1"/>
    <property type="match status" value="1"/>
</dbReference>
<comment type="similarity">
    <text evidence="3">Belongs to the PurU family.</text>
</comment>
<dbReference type="CDD" id="cd04875">
    <property type="entry name" value="ACT_F4HF-DF"/>
    <property type="match status" value="1"/>
</dbReference>
<dbReference type="PRINTS" id="PR01575">
    <property type="entry name" value="FFH4HYDRLASE"/>
</dbReference>
<sequence>MKIAVASVNNGPNGSFEVISVFTARSYCSIAKSESFSRTLSTVTESNSSASNAAESSTAQASTTHRVLTLVCPDKPGIVHAMTAAIVASAGNIVELQQFSSLDTDRFFMRIEVDSPVTRGALLAEVNPVAERFGASIHLDEVGRPIRTLVLGSTAEHCVNDLLFRQRTGHLPIEVTRLMANHPNLANIANFYGVPFEHLPIKGPEQKAAFENRVREIIKEDGIELVVLARYMQIVSPELCEELEGMAINIHHSFLPGFKGANPYRQAHERGVKVVGATAHFVTTDLDEGPIIEQNVRRVDHTDTVKQLQAMGQDEESRTLTQAVKWFAEHRILLDGHRTIVFR</sequence>
<dbReference type="EC" id="3.5.1.10" evidence="3 4"/>
<evidence type="ECO:0000256" key="4">
    <source>
        <dbReference type="NCBIfam" id="TIGR00655"/>
    </source>
</evidence>
<dbReference type="EMBL" id="WBKB01000008">
    <property type="protein sequence ID" value="KAB1641715.1"/>
    <property type="molecule type" value="Genomic_DNA"/>
</dbReference>
<dbReference type="NCBIfam" id="TIGR00655">
    <property type="entry name" value="PurU"/>
    <property type="match status" value="1"/>
</dbReference>
<dbReference type="InterPro" id="IPR036477">
    <property type="entry name" value="Formyl_transf_N_sf"/>
</dbReference>
<evidence type="ECO:0000256" key="3">
    <source>
        <dbReference type="HAMAP-Rule" id="MF_01927"/>
    </source>
</evidence>
<dbReference type="InterPro" id="IPR004810">
    <property type="entry name" value="PurU"/>
</dbReference>
<evidence type="ECO:0000259" key="5">
    <source>
        <dbReference type="PROSITE" id="PS51671"/>
    </source>
</evidence>
<keyword evidence="7" id="KW-1185">Reference proteome</keyword>
<evidence type="ECO:0000313" key="7">
    <source>
        <dbReference type="Proteomes" id="UP000433493"/>
    </source>
</evidence>
<feature type="active site" evidence="3">
    <location>
        <position position="287"/>
    </location>
</feature>
<proteinExistence type="inferred from homology"/>
<dbReference type="GO" id="GO:0006730">
    <property type="term" value="P:one-carbon metabolic process"/>
    <property type="evidence" value="ECO:0007669"/>
    <property type="project" value="UniProtKB-KW"/>
</dbReference>
<keyword evidence="2 3" id="KW-0378">Hydrolase</keyword>
<gene>
    <name evidence="3 6" type="primary">purU</name>
    <name evidence="6" type="ORF">F8O05_11810</name>
</gene>
<feature type="domain" description="ACT" evidence="5">
    <location>
        <begin position="67"/>
        <end position="147"/>
    </location>
</feature>
<dbReference type="GO" id="GO:0006189">
    <property type="term" value="P:'de novo' IMP biosynthetic process"/>
    <property type="evidence" value="ECO:0007669"/>
    <property type="project" value="UniProtKB-UniRule"/>
</dbReference>
<keyword evidence="3" id="KW-0658">Purine biosynthesis</keyword>